<dbReference type="NCBIfam" id="TIGR01644">
    <property type="entry name" value="phage_P2_V"/>
    <property type="match status" value="1"/>
</dbReference>
<evidence type="ECO:0000313" key="4">
    <source>
        <dbReference type="Proteomes" id="UP000204196"/>
    </source>
</evidence>
<dbReference type="InterPro" id="IPR044033">
    <property type="entry name" value="GpV-like_apex"/>
</dbReference>
<dbReference type="Pfam" id="PF04717">
    <property type="entry name" value="Phage_base_V"/>
    <property type="match status" value="1"/>
</dbReference>
<sequence>MNLNELYRLICNLARVGTVLEVDTEKYLARVETGENKTDWIRWAVPRAGEAVTWWAPTVGEQVYILCPCGEMETAFIAGSLYSEGAPPPDAGATTCVILHPDGARISYDPEASALVVSGVKTASVTASEFITATVPVVTVKADTRITMDTPEVVCTNKLITATLEVQNGGEMKGNITHSGGSLSSNGVVVHSHKHSGVQSGGSNTGGPV</sequence>
<dbReference type="InterPro" id="IPR013046">
    <property type="entry name" value="GpV/Gp45"/>
</dbReference>
<dbReference type="Proteomes" id="UP000204196">
    <property type="component" value="Segment"/>
</dbReference>
<feature type="domain" description="Phage spike trimer" evidence="2">
    <location>
        <begin position="134"/>
        <end position="186"/>
    </location>
</feature>
<organism evidence="3 4">
    <name type="scientific">Salmonella phage SEN5</name>
    <dbReference type="NCBI Taxonomy" id="1647466"/>
    <lineage>
        <taxon>Viruses</taxon>
        <taxon>Duplodnaviria</taxon>
        <taxon>Heunggongvirae</taxon>
        <taxon>Uroviricota</taxon>
        <taxon>Caudoviricetes</taxon>
        <taxon>Peduoviridae</taxon>
        <taxon>Senquatrovirus</taxon>
        <taxon>Senquatrovirus SEN4</taxon>
    </lineage>
</organism>
<dbReference type="KEGG" id="vg:26519963"/>
<protein>
    <submittedName>
        <fullName evidence="3">Baseplate assembly protein V</fullName>
    </submittedName>
</protein>
<feature type="domain" description="Gp5/Type VI secretion system Vgr protein OB-fold" evidence="1">
    <location>
        <begin position="16"/>
        <end position="82"/>
    </location>
</feature>
<dbReference type="Gene3D" id="6.20.150.10">
    <property type="match status" value="1"/>
</dbReference>
<evidence type="ECO:0000313" key="3">
    <source>
        <dbReference type="EMBL" id="ALF02352.1"/>
    </source>
</evidence>
<dbReference type="InterPro" id="IPR037026">
    <property type="entry name" value="Vgr_OB-fold_dom_sf"/>
</dbReference>
<dbReference type="InterPro" id="IPR040629">
    <property type="entry name" value="Phage_spike"/>
</dbReference>
<dbReference type="GeneID" id="26519963"/>
<reference evidence="3 4" key="1">
    <citation type="submission" date="2016-11" db="EMBL/GenBank/DDBJ databases">
        <title>Phages of Salmonella enterica subsp. salamae and subsp. diarizonae: novel phages with a mosaic genome structure and activity against pathogenic S. enterica subsp. enterica isolates.</title>
        <authorList>
            <person name="Pastekova L."/>
            <person name="Bosak J."/>
            <person name="Dedicova D."/>
            <person name="Benada O."/>
            <person name="Smarda J."/>
            <person name="Smajs D."/>
        </authorList>
    </citation>
    <scope>NUCLEOTIDE SEQUENCE [LARGE SCALE GENOMIC DNA]</scope>
</reference>
<dbReference type="Pfam" id="PF18946">
    <property type="entry name" value="Apex"/>
    <property type="match status" value="1"/>
</dbReference>
<dbReference type="Gene3D" id="2.40.50.230">
    <property type="entry name" value="Gp5 N-terminal domain"/>
    <property type="match status" value="1"/>
</dbReference>
<dbReference type="Pfam" id="PF18715">
    <property type="entry name" value="Phage_spike"/>
    <property type="match status" value="1"/>
</dbReference>
<gene>
    <name evidence="3" type="ORF">SEN5_14</name>
</gene>
<evidence type="ECO:0000259" key="2">
    <source>
        <dbReference type="Pfam" id="PF18715"/>
    </source>
</evidence>
<dbReference type="RefSeq" id="YP_009191757.1">
    <property type="nucleotide sequence ID" value="NC_028701.2"/>
</dbReference>
<accession>A0A0M3ULA5</accession>
<dbReference type="InterPro" id="IPR006531">
    <property type="entry name" value="Gp5/Vgr_OB"/>
</dbReference>
<name>A0A0M3ULA5_9CAUD</name>
<proteinExistence type="predicted"/>
<evidence type="ECO:0000259" key="1">
    <source>
        <dbReference type="Pfam" id="PF04717"/>
    </source>
</evidence>
<dbReference type="EMBL" id="KT630646">
    <property type="protein sequence ID" value="ALF02352.1"/>
    <property type="molecule type" value="Genomic_DNA"/>
</dbReference>